<evidence type="ECO:0000313" key="2">
    <source>
        <dbReference type="Proteomes" id="UP001165960"/>
    </source>
</evidence>
<reference evidence="1" key="1">
    <citation type="submission" date="2022-04" db="EMBL/GenBank/DDBJ databases">
        <title>Genome of the entomopathogenic fungus Entomophthora muscae.</title>
        <authorList>
            <person name="Elya C."/>
            <person name="Lovett B.R."/>
            <person name="Lee E."/>
            <person name="Macias A.M."/>
            <person name="Hajek A.E."/>
            <person name="De Bivort B.L."/>
            <person name="Kasson M.T."/>
            <person name="De Fine Licht H.H."/>
            <person name="Stajich J.E."/>
        </authorList>
    </citation>
    <scope>NUCLEOTIDE SEQUENCE</scope>
    <source>
        <strain evidence="1">Berkeley</strain>
    </source>
</reference>
<organism evidence="1 2">
    <name type="scientific">Entomophthora muscae</name>
    <dbReference type="NCBI Taxonomy" id="34485"/>
    <lineage>
        <taxon>Eukaryota</taxon>
        <taxon>Fungi</taxon>
        <taxon>Fungi incertae sedis</taxon>
        <taxon>Zoopagomycota</taxon>
        <taxon>Entomophthoromycotina</taxon>
        <taxon>Entomophthoromycetes</taxon>
        <taxon>Entomophthorales</taxon>
        <taxon>Entomophthoraceae</taxon>
        <taxon>Entomophthora</taxon>
    </lineage>
</organism>
<proteinExistence type="predicted"/>
<accession>A0ACC2RIX6</accession>
<dbReference type="EMBL" id="QTSX02007177">
    <property type="protein sequence ID" value="KAJ9050055.1"/>
    <property type="molecule type" value="Genomic_DNA"/>
</dbReference>
<name>A0ACC2RIX6_9FUNG</name>
<sequence length="574" mass="64882">MNPLFMGEGCSGIVAMEPIGYSDAMACYASFSMEKGLATRVTNTLKLASQLYIYGDISMAPPEPAIADRVNITQDLDKLAAKKHIREWQFHTELSRYFNGLGDGHYTYVSGCFSRFEFIMPLPLAVEGDEVRVVNDLELDPKIMQWYLALGIHITQFQGALVLGIEGKPPLEYLSRYAKKHVGTSKDANARLQLTLARTIHREGKWGISYGAFFSTTIPPEKDSLSFKIRIKQATVDYTMPYVARTSTHFNTTMSFYQTCSTQSANVQRIDNRNHSHILTPKSTAYSHALLNPHLNGKYINLYQMPNNFATLTINSSQPNDTEAWVREAFTWIHVARLNNLTGLIIDISDATGDNTCLAYQLLNYLFPKEQNTLFSDTRHSPLTTLMGPPFDESKYLRPTHFYLLPDQTKPGPITHYRGKIHGQYSTLLVDNCSSHNQHYPGFNTISPVSWKKLSLLTNSACFESCAVFANILREVHSVRTYTHTLFPNSTPPSAIASMPSTNQVIISHIQDKLHQYPLLPISIAHALPLREFYSTNYARIRPLMFTAPRNTYPVPPSSLHPNKQWSFIVNHRT</sequence>
<evidence type="ECO:0000313" key="1">
    <source>
        <dbReference type="EMBL" id="KAJ9050055.1"/>
    </source>
</evidence>
<dbReference type="Proteomes" id="UP001165960">
    <property type="component" value="Unassembled WGS sequence"/>
</dbReference>
<comment type="caution">
    <text evidence="1">The sequence shown here is derived from an EMBL/GenBank/DDBJ whole genome shotgun (WGS) entry which is preliminary data.</text>
</comment>
<protein>
    <submittedName>
        <fullName evidence="1">Uncharacterized protein</fullName>
    </submittedName>
</protein>
<keyword evidence="2" id="KW-1185">Reference proteome</keyword>
<gene>
    <name evidence="1" type="ORF">DSO57_1018056</name>
</gene>